<gene>
    <name evidence="8" type="ORF">IV68_GL000887</name>
</gene>
<keyword evidence="5" id="KW-0408">Iron</keyword>
<dbReference type="eggNOG" id="COG1713">
    <property type="taxonomic scope" value="Bacteria"/>
</dbReference>
<dbReference type="InParanoid" id="A0A0R2G750"/>
<dbReference type="InterPro" id="IPR006675">
    <property type="entry name" value="HDIG_dom"/>
</dbReference>
<dbReference type="SUPFAM" id="SSF109604">
    <property type="entry name" value="HD-domain/PDEase-like"/>
    <property type="match status" value="1"/>
</dbReference>
<evidence type="ECO:0000256" key="2">
    <source>
        <dbReference type="ARBA" id="ARBA00022723"/>
    </source>
</evidence>
<dbReference type="SMART" id="SM00471">
    <property type="entry name" value="HDc"/>
    <property type="match status" value="1"/>
</dbReference>
<evidence type="ECO:0000256" key="3">
    <source>
        <dbReference type="ARBA" id="ARBA00022741"/>
    </source>
</evidence>
<dbReference type="GO" id="GO:0000166">
    <property type="term" value="F:nucleotide binding"/>
    <property type="evidence" value="ECO:0007669"/>
    <property type="project" value="UniProtKB-KW"/>
</dbReference>
<dbReference type="STRING" id="1123500.GCA_000420365_00534"/>
<evidence type="ECO:0000256" key="6">
    <source>
        <dbReference type="ARBA" id="ARBA00049417"/>
    </source>
</evidence>
<dbReference type="CDD" id="cd00077">
    <property type="entry name" value="HDc"/>
    <property type="match status" value="1"/>
</dbReference>
<dbReference type="InterPro" id="IPR005249">
    <property type="entry name" value="YqeK"/>
</dbReference>
<dbReference type="GO" id="GO:0046872">
    <property type="term" value="F:metal ion binding"/>
    <property type="evidence" value="ECO:0007669"/>
    <property type="project" value="UniProtKB-KW"/>
</dbReference>
<dbReference type="GO" id="GO:0008803">
    <property type="term" value="F:bis(5'-nucleosyl)-tetraphosphatase (symmetrical) activity"/>
    <property type="evidence" value="ECO:0007669"/>
    <property type="project" value="UniProtKB-EC"/>
</dbReference>
<dbReference type="InterPro" id="IPR051094">
    <property type="entry name" value="Diverse_Catalytic_Enzymes"/>
</dbReference>
<dbReference type="EC" id="3.6.1.41" evidence="1"/>
<keyword evidence="3" id="KW-0547">Nucleotide-binding</keyword>
<proteinExistence type="predicted"/>
<evidence type="ECO:0000256" key="5">
    <source>
        <dbReference type="ARBA" id="ARBA00023004"/>
    </source>
</evidence>
<evidence type="ECO:0000259" key="7">
    <source>
        <dbReference type="PROSITE" id="PS51831"/>
    </source>
</evidence>
<dbReference type="AlphaFoldDB" id="A0A0R2G750"/>
<reference evidence="8 9" key="1">
    <citation type="journal article" date="2015" name="Genome Announc.">
        <title>Expanding the biotechnology potential of lactobacilli through comparative genomics of 213 strains and associated genera.</title>
        <authorList>
            <person name="Sun Z."/>
            <person name="Harris H.M."/>
            <person name="McCann A."/>
            <person name="Guo C."/>
            <person name="Argimon S."/>
            <person name="Zhang W."/>
            <person name="Yang X."/>
            <person name="Jeffery I.B."/>
            <person name="Cooney J.C."/>
            <person name="Kagawa T.F."/>
            <person name="Liu W."/>
            <person name="Song Y."/>
            <person name="Salvetti E."/>
            <person name="Wrobel A."/>
            <person name="Rasinkangas P."/>
            <person name="Parkhill J."/>
            <person name="Rea M.C."/>
            <person name="O'Sullivan O."/>
            <person name="Ritari J."/>
            <person name="Douillard F.P."/>
            <person name="Paul Ross R."/>
            <person name="Yang R."/>
            <person name="Briner A.E."/>
            <person name="Felis G.E."/>
            <person name="de Vos W.M."/>
            <person name="Barrangou R."/>
            <person name="Klaenhammer T.R."/>
            <person name="Caufield P.W."/>
            <person name="Cui Y."/>
            <person name="Zhang H."/>
            <person name="O'Toole P.W."/>
        </authorList>
    </citation>
    <scope>NUCLEOTIDE SEQUENCE [LARGE SCALE GENOMIC DNA]</scope>
    <source>
        <strain evidence="8 9">DSM 20190</strain>
    </source>
</reference>
<comment type="catalytic activity">
    <reaction evidence="6">
        <text>P(1),P(4)-bis(5'-adenosyl) tetraphosphate + H2O = 2 ADP + 2 H(+)</text>
        <dbReference type="Rhea" id="RHEA:24252"/>
        <dbReference type="ChEBI" id="CHEBI:15377"/>
        <dbReference type="ChEBI" id="CHEBI:15378"/>
        <dbReference type="ChEBI" id="CHEBI:58141"/>
        <dbReference type="ChEBI" id="CHEBI:456216"/>
        <dbReference type="EC" id="3.6.1.41"/>
    </reaction>
</comment>
<sequence>MTQLNEVSLPTYRGRYYPRSRADLVQRVAKQVSPKRFEHILRVEEMALRLAKQWGVDLEQASVAALTHDYAKEQSTQKFLDFIDAKQLDPNLKAWNSAIWHGIVGAEIVADELDIQNQPILDAIRQHTTGAPYMTTLSQILYMADYVEMGRDFPGVDEARALAFEDLRASVGWQTRHTLAFLVANGKPVYPLTILTYNEWSVEK</sequence>
<evidence type="ECO:0000313" key="8">
    <source>
        <dbReference type="EMBL" id="KRN32532.1"/>
    </source>
</evidence>
<dbReference type="EMBL" id="JQAX01000002">
    <property type="protein sequence ID" value="KRN32532.1"/>
    <property type="molecule type" value="Genomic_DNA"/>
</dbReference>
<dbReference type="InterPro" id="IPR003607">
    <property type="entry name" value="HD/PDEase_dom"/>
</dbReference>
<dbReference type="Pfam" id="PF01966">
    <property type="entry name" value="HD"/>
    <property type="match status" value="1"/>
</dbReference>
<keyword evidence="2" id="KW-0479">Metal-binding</keyword>
<protein>
    <recommendedName>
        <fullName evidence="1">bis(5'-nucleosyl)-tetraphosphatase (symmetrical)</fullName>
        <ecNumber evidence="1">3.6.1.41</ecNumber>
    </recommendedName>
</protein>
<feature type="domain" description="HD" evidence="7">
    <location>
        <begin position="36"/>
        <end position="150"/>
    </location>
</feature>
<comment type="caution">
    <text evidence="8">The sequence shown here is derived from an EMBL/GenBank/DDBJ whole genome shotgun (WGS) entry which is preliminary data.</text>
</comment>
<accession>A0A0R2G750</accession>
<dbReference type="PATRIC" id="fig|1123500.6.peg.893"/>
<evidence type="ECO:0000313" key="9">
    <source>
        <dbReference type="Proteomes" id="UP000051296"/>
    </source>
</evidence>
<dbReference type="PANTHER" id="PTHR35795:SF1">
    <property type="entry name" value="BIS(5'-NUCLEOSYL)-TETRAPHOSPHATASE, SYMMETRICAL"/>
    <property type="match status" value="1"/>
</dbReference>
<dbReference type="Gene3D" id="1.10.3210.10">
    <property type="entry name" value="Hypothetical protein af1432"/>
    <property type="match status" value="1"/>
</dbReference>
<dbReference type="Proteomes" id="UP000051296">
    <property type="component" value="Unassembled WGS sequence"/>
</dbReference>
<evidence type="ECO:0000256" key="1">
    <source>
        <dbReference type="ARBA" id="ARBA00012506"/>
    </source>
</evidence>
<name>A0A0R2G750_9LACO</name>
<dbReference type="InterPro" id="IPR006674">
    <property type="entry name" value="HD_domain"/>
</dbReference>
<dbReference type="PROSITE" id="PS51831">
    <property type="entry name" value="HD"/>
    <property type="match status" value="1"/>
</dbReference>
<organism evidence="8 9">
    <name type="scientific">Weissella halotolerans DSM 20190</name>
    <dbReference type="NCBI Taxonomy" id="1123500"/>
    <lineage>
        <taxon>Bacteria</taxon>
        <taxon>Bacillati</taxon>
        <taxon>Bacillota</taxon>
        <taxon>Bacilli</taxon>
        <taxon>Lactobacillales</taxon>
        <taxon>Lactobacillaceae</taxon>
        <taxon>Weissella</taxon>
    </lineage>
</organism>
<dbReference type="FunCoup" id="A0A0R2G750">
    <property type="interactions" value="44"/>
</dbReference>
<keyword evidence="9" id="KW-1185">Reference proteome</keyword>
<evidence type="ECO:0000256" key="4">
    <source>
        <dbReference type="ARBA" id="ARBA00022801"/>
    </source>
</evidence>
<keyword evidence="4 8" id="KW-0378">Hydrolase</keyword>
<dbReference type="NCBIfam" id="TIGR00488">
    <property type="entry name" value="bis(5'-nucleosyl)-tetraphosphatase (symmetrical) YqeK"/>
    <property type="match status" value="1"/>
</dbReference>
<dbReference type="NCBIfam" id="TIGR00277">
    <property type="entry name" value="HDIG"/>
    <property type="match status" value="1"/>
</dbReference>
<dbReference type="PANTHER" id="PTHR35795">
    <property type="entry name" value="SLR1885 PROTEIN"/>
    <property type="match status" value="1"/>
</dbReference>